<dbReference type="RefSeq" id="WP_007803868.1">
    <property type="nucleotide sequence ID" value="NZ_DS022279.1"/>
</dbReference>
<dbReference type="HOGENOM" id="CLU_3045931_0_0_5"/>
<dbReference type="Pfam" id="PF13936">
    <property type="entry name" value="HTH_38"/>
    <property type="match status" value="1"/>
</dbReference>
<accession>Q0FUN0</accession>
<evidence type="ECO:0000259" key="1">
    <source>
        <dbReference type="Pfam" id="PF13936"/>
    </source>
</evidence>
<evidence type="ECO:0000313" key="2">
    <source>
        <dbReference type="EMBL" id="EAU48051.1"/>
    </source>
</evidence>
<protein>
    <submittedName>
        <fullName evidence="2">IS30 family transposase</fullName>
    </submittedName>
</protein>
<keyword evidence="3" id="KW-1185">Reference proteome</keyword>
<gene>
    <name evidence="2" type="ORF">R2601_01390</name>
</gene>
<dbReference type="eggNOG" id="COG2826">
    <property type="taxonomic scope" value="Bacteria"/>
</dbReference>
<comment type="caution">
    <text evidence="2">The sequence shown here is derived from an EMBL/GenBank/DDBJ whole genome shotgun (WGS) entry which is preliminary data.</text>
</comment>
<dbReference type="OrthoDB" id="9803231at2"/>
<feature type="domain" description="Transposase IS30-like HTH" evidence="1">
    <location>
        <begin position="6"/>
        <end position="45"/>
    </location>
</feature>
<dbReference type="InterPro" id="IPR025246">
    <property type="entry name" value="IS30-like_HTH"/>
</dbReference>
<organism evidence="2 3">
    <name type="scientific">Salipiger bermudensis (strain DSM 26914 / JCM 13377 / KCTC 12554 / HTCC2601)</name>
    <name type="common">Pelagibaca bermudensis</name>
    <dbReference type="NCBI Taxonomy" id="314265"/>
    <lineage>
        <taxon>Bacteria</taxon>
        <taxon>Pseudomonadati</taxon>
        <taxon>Pseudomonadota</taxon>
        <taxon>Alphaproteobacteria</taxon>
        <taxon>Rhodobacterales</taxon>
        <taxon>Roseobacteraceae</taxon>
        <taxon>Salipiger</taxon>
    </lineage>
</organism>
<dbReference type="AlphaFoldDB" id="Q0FUN0"/>
<dbReference type="Proteomes" id="UP000006230">
    <property type="component" value="Unassembled WGS sequence"/>
</dbReference>
<proteinExistence type="predicted"/>
<sequence>MAHIELNLRERRRIEDMLNAKAPVRKIAEAIGRHPSTVYREIKRNAFSDEELPELNGY</sequence>
<reference evidence="2 3" key="1">
    <citation type="journal article" date="2010" name="J. Bacteriol.">
        <title>Genome sequences of Pelagibaca bermudensis HTCC2601T and Maritimibacter alkaliphilus HTCC2654T, the type strains of two marine Roseobacter genera.</title>
        <authorList>
            <person name="Thrash J.C."/>
            <person name="Cho J.C."/>
            <person name="Ferriera S."/>
            <person name="Johnson J."/>
            <person name="Vergin K.L."/>
            <person name="Giovannoni S.J."/>
        </authorList>
    </citation>
    <scope>NUCLEOTIDE SEQUENCE [LARGE SCALE GENOMIC DNA]</scope>
    <source>
        <strain evidence="3">DSM 26914 / JCM 13377 / KCTC 12554 / HTCC2601</strain>
    </source>
</reference>
<dbReference type="EMBL" id="AATQ01000003">
    <property type="protein sequence ID" value="EAU48051.1"/>
    <property type="molecule type" value="Genomic_DNA"/>
</dbReference>
<dbReference type="STRING" id="314265.R2601_01390"/>
<dbReference type="Gene3D" id="1.10.10.60">
    <property type="entry name" value="Homeodomain-like"/>
    <property type="match status" value="1"/>
</dbReference>
<evidence type="ECO:0000313" key="3">
    <source>
        <dbReference type="Proteomes" id="UP000006230"/>
    </source>
</evidence>
<name>Q0FUN0_SALBH</name>